<accession>A0A7K0D0I2</accession>
<dbReference type="InterPro" id="IPR023346">
    <property type="entry name" value="Lysozyme-like_dom_sf"/>
</dbReference>
<feature type="domain" description="Transglycosylase SLT" evidence="2">
    <location>
        <begin position="282"/>
        <end position="361"/>
    </location>
</feature>
<feature type="compositionally biased region" description="Low complexity" evidence="1">
    <location>
        <begin position="212"/>
        <end position="260"/>
    </location>
</feature>
<evidence type="ECO:0000313" key="4">
    <source>
        <dbReference type="Proteomes" id="UP000438448"/>
    </source>
</evidence>
<feature type="region of interest" description="Disordered" evidence="1">
    <location>
        <begin position="212"/>
        <end position="262"/>
    </location>
</feature>
<evidence type="ECO:0000313" key="3">
    <source>
        <dbReference type="EMBL" id="MQY19227.1"/>
    </source>
</evidence>
<dbReference type="InterPro" id="IPR008258">
    <property type="entry name" value="Transglycosylase_SLT_dom_1"/>
</dbReference>
<dbReference type="Pfam" id="PF01464">
    <property type="entry name" value="SLT"/>
    <property type="match status" value="1"/>
</dbReference>
<dbReference type="Proteomes" id="UP000438448">
    <property type="component" value="Unassembled WGS sequence"/>
</dbReference>
<evidence type="ECO:0000256" key="1">
    <source>
        <dbReference type="SAM" id="MobiDB-lite"/>
    </source>
</evidence>
<organism evidence="3 4">
    <name type="scientific">Nocardia macrotermitis</name>
    <dbReference type="NCBI Taxonomy" id="2585198"/>
    <lineage>
        <taxon>Bacteria</taxon>
        <taxon>Bacillati</taxon>
        <taxon>Actinomycetota</taxon>
        <taxon>Actinomycetes</taxon>
        <taxon>Mycobacteriales</taxon>
        <taxon>Nocardiaceae</taxon>
        <taxon>Nocardia</taxon>
    </lineage>
</organism>
<dbReference type="AlphaFoldDB" id="A0A7K0D0I2"/>
<dbReference type="SUPFAM" id="SSF53955">
    <property type="entry name" value="Lysozyme-like"/>
    <property type="match status" value="1"/>
</dbReference>
<proteinExistence type="predicted"/>
<evidence type="ECO:0000259" key="2">
    <source>
        <dbReference type="Pfam" id="PF01464"/>
    </source>
</evidence>
<gene>
    <name evidence="3" type="ORF">NRB20_23120</name>
</gene>
<comment type="caution">
    <text evidence="3">The sequence shown here is derived from an EMBL/GenBank/DDBJ whole genome shotgun (WGS) entry which is preliminary data.</text>
</comment>
<dbReference type="CDD" id="cd13402">
    <property type="entry name" value="LT_TF-like"/>
    <property type="match status" value="1"/>
</dbReference>
<dbReference type="EMBL" id="WEGK01000004">
    <property type="protein sequence ID" value="MQY19227.1"/>
    <property type="molecule type" value="Genomic_DNA"/>
</dbReference>
<reference evidence="3 4" key="1">
    <citation type="submission" date="2019-10" db="EMBL/GenBank/DDBJ databases">
        <title>Nocardia macrotermitis sp. nov. and Nocardia aurantia sp. nov., isolated from the gut of fungus growing-termite Macrotermes natalensis.</title>
        <authorList>
            <person name="Benndorf R."/>
            <person name="Schwitalla J."/>
            <person name="Martin K."/>
            <person name="De Beer W."/>
            <person name="Kaster A.-K."/>
            <person name="Vollmers J."/>
            <person name="Poulsen M."/>
            <person name="Beemelmanns C."/>
        </authorList>
    </citation>
    <scope>NUCLEOTIDE SEQUENCE [LARGE SCALE GENOMIC DNA]</scope>
    <source>
        <strain evidence="3 4">RB20</strain>
    </source>
</reference>
<keyword evidence="4" id="KW-1185">Reference proteome</keyword>
<name>A0A7K0D0I2_9NOCA</name>
<dbReference type="Gene3D" id="1.10.530.10">
    <property type="match status" value="1"/>
</dbReference>
<sequence>MTLTITDVEKWNPDKLGTAATAIHKLYTDVDTNVVTSTTKIENLQWDGTAAAAAKTRMELEKACASKVGEALMGLETAFNLRVKELGSAKDQVISMRNIATTPPPGGSPAFTVSPEGTVSPEARIQWFRDHSKSSDGKNLVDPKTLDPLFIAIRAEAAARERDLTGALQHAESVANTLVQEITRAKTSVDEVHTKLGDPTYCVTSAAPANVNPASVNQNSTTQHQTQNYSHGNNNSSSHNSGSNIAYSTSSNTPPSVTPSGDEKEWIAQAKQILISMGYSPSQIDEHALEVIIQNESSGNPHAINGDDINAQQGHPSKGLMQTIDSTFNRWAAPGHTDIWNPVDNIVAGARYSIDRYGTLNHPGVVSYDQTGVYHGY</sequence>
<protein>
    <recommendedName>
        <fullName evidence="2">Transglycosylase SLT domain-containing protein</fullName>
    </recommendedName>
</protein>